<gene>
    <name evidence="9" type="primary">SFRICE005078.2</name>
    <name evidence="9" type="ORF">SFRICE_005078.2</name>
</gene>
<protein>
    <submittedName>
        <fullName evidence="9">SFRICE005078.2</fullName>
    </submittedName>
</protein>
<evidence type="ECO:0000256" key="6">
    <source>
        <dbReference type="ARBA" id="ARBA00023004"/>
    </source>
</evidence>
<dbReference type="InterPro" id="IPR050182">
    <property type="entry name" value="Cytochrome_P450_fam2"/>
</dbReference>
<dbReference type="GO" id="GO:0006805">
    <property type="term" value="P:xenobiotic metabolic process"/>
    <property type="evidence" value="ECO:0007669"/>
    <property type="project" value="TreeGrafter"/>
</dbReference>
<accession>A0A2H1VJP4</accession>
<comment type="similarity">
    <text evidence="2">Belongs to the cytochrome P450 family.</text>
</comment>
<dbReference type="SUPFAM" id="SSF48264">
    <property type="entry name" value="Cytochrome P450"/>
    <property type="match status" value="1"/>
</dbReference>
<dbReference type="GO" id="GO:0020037">
    <property type="term" value="F:heme binding"/>
    <property type="evidence" value="ECO:0007669"/>
    <property type="project" value="InterPro"/>
</dbReference>
<keyword evidence="4" id="KW-0479">Metal-binding</keyword>
<dbReference type="EMBL" id="ODYU01002932">
    <property type="protein sequence ID" value="SOQ41045.1"/>
    <property type="molecule type" value="Genomic_DNA"/>
</dbReference>
<name>A0A2H1VJP4_SPOFR</name>
<evidence type="ECO:0000256" key="4">
    <source>
        <dbReference type="ARBA" id="ARBA00022723"/>
    </source>
</evidence>
<dbReference type="GO" id="GO:0005506">
    <property type="term" value="F:iron ion binding"/>
    <property type="evidence" value="ECO:0007669"/>
    <property type="project" value="InterPro"/>
</dbReference>
<dbReference type="Gene3D" id="1.10.630.10">
    <property type="entry name" value="Cytochrome P450"/>
    <property type="match status" value="1"/>
</dbReference>
<evidence type="ECO:0000256" key="7">
    <source>
        <dbReference type="ARBA" id="ARBA00023033"/>
    </source>
</evidence>
<keyword evidence="8" id="KW-0472">Membrane</keyword>
<reference evidence="9" key="1">
    <citation type="submission" date="2016-07" db="EMBL/GenBank/DDBJ databases">
        <authorList>
            <person name="Bretaudeau A."/>
        </authorList>
    </citation>
    <scope>NUCLEOTIDE SEQUENCE</scope>
    <source>
        <strain evidence="9">Rice</strain>
        <tissue evidence="9">Whole body</tissue>
    </source>
</reference>
<keyword evidence="7" id="KW-0503">Monooxygenase</keyword>
<organism evidence="9">
    <name type="scientific">Spodoptera frugiperda</name>
    <name type="common">Fall armyworm</name>
    <dbReference type="NCBI Taxonomy" id="7108"/>
    <lineage>
        <taxon>Eukaryota</taxon>
        <taxon>Metazoa</taxon>
        <taxon>Ecdysozoa</taxon>
        <taxon>Arthropoda</taxon>
        <taxon>Hexapoda</taxon>
        <taxon>Insecta</taxon>
        <taxon>Pterygota</taxon>
        <taxon>Neoptera</taxon>
        <taxon>Endopterygota</taxon>
        <taxon>Lepidoptera</taxon>
        <taxon>Glossata</taxon>
        <taxon>Ditrysia</taxon>
        <taxon>Noctuoidea</taxon>
        <taxon>Noctuidae</taxon>
        <taxon>Amphipyrinae</taxon>
        <taxon>Spodoptera</taxon>
    </lineage>
</organism>
<proteinExistence type="inferred from homology"/>
<evidence type="ECO:0000313" key="9">
    <source>
        <dbReference type="EMBL" id="SOQ41045.1"/>
    </source>
</evidence>
<dbReference type="InterPro" id="IPR001128">
    <property type="entry name" value="Cyt_P450"/>
</dbReference>
<evidence type="ECO:0000256" key="8">
    <source>
        <dbReference type="SAM" id="Phobius"/>
    </source>
</evidence>
<dbReference type="GO" id="GO:0016712">
    <property type="term" value="F:oxidoreductase activity, acting on paired donors, with incorporation or reduction of molecular oxygen, reduced flavin or flavoprotein as one donor, and incorporation of one atom of oxygen"/>
    <property type="evidence" value="ECO:0007669"/>
    <property type="project" value="TreeGrafter"/>
</dbReference>
<keyword evidence="8" id="KW-1133">Transmembrane helix</keyword>
<keyword evidence="6" id="KW-0408">Iron</keyword>
<keyword evidence="3" id="KW-0349">Heme</keyword>
<keyword evidence="8" id="KW-0812">Transmembrane</keyword>
<dbReference type="PANTHER" id="PTHR24300">
    <property type="entry name" value="CYTOCHROME P450 508A4-RELATED"/>
    <property type="match status" value="1"/>
</dbReference>
<dbReference type="GO" id="GO:0006082">
    <property type="term" value="P:organic acid metabolic process"/>
    <property type="evidence" value="ECO:0007669"/>
    <property type="project" value="TreeGrafter"/>
</dbReference>
<comment type="cofactor">
    <cofactor evidence="1">
        <name>heme</name>
        <dbReference type="ChEBI" id="CHEBI:30413"/>
    </cofactor>
</comment>
<dbReference type="AlphaFoldDB" id="A0A2H1VJP4"/>
<feature type="transmembrane region" description="Helical" evidence="8">
    <location>
        <begin position="43"/>
        <end position="63"/>
    </location>
</feature>
<sequence>MIVLTILAALFLPYLIIYLYKNAYNRPKNFPPGSFSLGPPSLPIYGAFWIVLAHGFTDLASAFKKLGEKYQTKILGLYMGPVPTVVLNDPELIKEMLNREEFDGRMDIILFRLRSFWKKLGKFGIFFTDGYFWHLQRRFSLRYLRDYGFGRRSEELESVVATEVKEMIDLRISGPKYPVETV</sequence>
<dbReference type="Pfam" id="PF00067">
    <property type="entry name" value="p450"/>
    <property type="match status" value="1"/>
</dbReference>
<dbReference type="GO" id="GO:0008395">
    <property type="term" value="F:steroid hydroxylase activity"/>
    <property type="evidence" value="ECO:0007669"/>
    <property type="project" value="TreeGrafter"/>
</dbReference>
<evidence type="ECO:0000256" key="1">
    <source>
        <dbReference type="ARBA" id="ARBA00001971"/>
    </source>
</evidence>
<dbReference type="InterPro" id="IPR036396">
    <property type="entry name" value="Cyt_P450_sf"/>
</dbReference>
<dbReference type="GO" id="GO:0005737">
    <property type="term" value="C:cytoplasm"/>
    <property type="evidence" value="ECO:0007669"/>
    <property type="project" value="TreeGrafter"/>
</dbReference>
<evidence type="ECO:0000256" key="5">
    <source>
        <dbReference type="ARBA" id="ARBA00023002"/>
    </source>
</evidence>
<dbReference type="PANTHER" id="PTHR24300:SF376">
    <property type="entry name" value="CYTOCHROME P450 15A1"/>
    <property type="match status" value="1"/>
</dbReference>
<keyword evidence="5" id="KW-0560">Oxidoreductase</keyword>
<evidence type="ECO:0000256" key="2">
    <source>
        <dbReference type="ARBA" id="ARBA00010617"/>
    </source>
</evidence>
<evidence type="ECO:0000256" key="3">
    <source>
        <dbReference type="ARBA" id="ARBA00022617"/>
    </source>
</evidence>